<gene>
    <name evidence="1" type="ORF">IE53DRAFT_411247</name>
</gene>
<dbReference type="Proteomes" id="UP000245626">
    <property type="component" value="Unassembled WGS sequence"/>
</dbReference>
<reference evidence="1 2" key="1">
    <citation type="journal article" date="2018" name="Mol. Biol. Evol.">
        <title>Broad Genomic Sampling Reveals a Smut Pathogenic Ancestry of the Fungal Clade Ustilaginomycotina.</title>
        <authorList>
            <person name="Kijpornyongpan T."/>
            <person name="Mondo S.J."/>
            <person name="Barry K."/>
            <person name="Sandor L."/>
            <person name="Lee J."/>
            <person name="Lipzen A."/>
            <person name="Pangilinan J."/>
            <person name="LaButti K."/>
            <person name="Hainaut M."/>
            <person name="Henrissat B."/>
            <person name="Grigoriev I.V."/>
            <person name="Spatafora J.W."/>
            <person name="Aime M.C."/>
        </authorList>
    </citation>
    <scope>NUCLEOTIDE SEQUENCE [LARGE SCALE GENOMIC DNA]</scope>
    <source>
        <strain evidence="1 2">SA 807</strain>
    </source>
</reference>
<evidence type="ECO:0000313" key="1">
    <source>
        <dbReference type="EMBL" id="PWN49972.1"/>
    </source>
</evidence>
<evidence type="ECO:0000313" key="2">
    <source>
        <dbReference type="Proteomes" id="UP000245626"/>
    </source>
</evidence>
<keyword evidence="2" id="KW-1185">Reference proteome</keyword>
<proteinExistence type="predicted"/>
<name>A0ACD0NW11_9BASI</name>
<accession>A0ACD0NW11</accession>
<organism evidence="1 2">
    <name type="scientific">Violaceomyces palustris</name>
    <dbReference type="NCBI Taxonomy" id="1673888"/>
    <lineage>
        <taxon>Eukaryota</taxon>
        <taxon>Fungi</taxon>
        <taxon>Dikarya</taxon>
        <taxon>Basidiomycota</taxon>
        <taxon>Ustilaginomycotina</taxon>
        <taxon>Ustilaginomycetes</taxon>
        <taxon>Violaceomycetales</taxon>
        <taxon>Violaceomycetaceae</taxon>
        <taxon>Violaceomyces</taxon>
    </lineage>
</organism>
<sequence>MAPAKGKASTRSSGAAAARKSMAKTPMTKASSKGKARTKPGSSRSNVKSIKRRSDAADLDNQMDSDRDQESSQGEEEEEEEFQDPDMTIDVDEEDEDEDKGNGQGQEGQGKRRTLTADNPAMGFLAKMDAKVLNLTKKEVEKKQRKEKRLQREELDEARKRLEDMREGDEDDDEGMESLEDMDGLEEDEILDSGSDFEEHDVSEGEEVSVDGQDEDRDHFSEDDLEAMGSPKYESFEEEEAPVSAKGKKQKEATQEDAEEAHLTKLTKRKAREELDEEERRRKRKGERLPVRTADGKIQKVTVSESEDSDRDDGDDSEGEGLSDEEEAPKAKRSRAVHAPLDIQDPTDASDSERQSQQQQQQHQGSSMVFSTRFNLTAPYDILCMGLPRVQPVAKGKGKAKGKIKAKARVDPADRTRMLALARNQIASLASQIVADPEVSLNLLRRLAVFAGKKVQAPPEKVSEIKRELAKFKQDEEEAKAKGLEFLKQPPPSLNIDVDPAVRQLAIVSLLAVFVDIIPGYRIRALGEKEAQEKVGQEVARRREFEAGLVNSYREFLEMCESELRDRNSPLTSAALRTFTTLLTRATHFNYRNNILRTVIARLSRRQWGQDEEMCFSAVVEILRRDASGEVSLEVVRLIHRMIKERRFKVNARVLNILLELRLKDELGNKRASTVTAEDPEASRKEQERLREEKLRHKRGKDKVKPKDVRKGRGEHLSKKAVKKMKEIKAIEDEMKEAEATVDLEERERNQTETLKLLFVLYFTILKSPIGSVPLPLLGSALGGLGRFAHRVNVDFFRDLLNVLRQHVVEARKRSATLTDAMKGFSGLGVDGGNNAEEEEEEEDHESLDVDKAQQGLRHALLCLATAFELLHGQGEALNIDLSDFVGHLYALLLPLAVSPNMELDPTQNGSVATRKPTATKGQDPRNGQKQQADRVTNADYLFRSLDLVLLFPPTRSIPAERLASFIKRLMTCCLSWPPNSVIRSLRLVSKLIGRDDRLEALLDTSDRAKDGRFDSTGDNPDSARPLAAGVALWELELVKKLGNDEVSSLVERIRGIAKR</sequence>
<dbReference type="EMBL" id="KZ819984">
    <property type="protein sequence ID" value="PWN49972.1"/>
    <property type="molecule type" value="Genomic_DNA"/>
</dbReference>
<protein>
    <submittedName>
        <fullName evidence="1">Uncharacterized protein</fullName>
    </submittedName>
</protein>